<evidence type="ECO:0000313" key="3">
    <source>
        <dbReference type="Proteomes" id="UP001595803"/>
    </source>
</evidence>
<keyword evidence="3" id="KW-1185">Reference proteome</keyword>
<evidence type="ECO:0008006" key="4">
    <source>
        <dbReference type="Google" id="ProtNLM"/>
    </source>
</evidence>
<reference evidence="3" key="1">
    <citation type="journal article" date="2019" name="Int. J. Syst. Evol. Microbiol.">
        <title>The Global Catalogue of Microorganisms (GCM) 10K type strain sequencing project: providing services to taxonomists for standard genome sequencing and annotation.</title>
        <authorList>
            <consortium name="The Broad Institute Genomics Platform"/>
            <consortium name="The Broad Institute Genome Sequencing Center for Infectious Disease"/>
            <person name="Wu L."/>
            <person name="Ma J."/>
        </authorList>
    </citation>
    <scope>NUCLEOTIDE SEQUENCE [LARGE SCALE GENOMIC DNA]</scope>
    <source>
        <strain evidence="3">CCTCC AB 2017081</strain>
    </source>
</reference>
<evidence type="ECO:0000313" key="2">
    <source>
        <dbReference type="EMBL" id="MFC3833303.1"/>
    </source>
</evidence>
<proteinExistence type="predicted"/>
<dbReference type="RefSeq" id="WP_322472712.1">
    <property type="nucleotide sequence ID" value="NZ_JBHRZG010000010.1"/>
</dbReference>
<comment type="caution">
    <text evidence="2">The sequence shown here is derived from an EMBL/GenBank/DDBJ whole genome shotgun (WGS) entry which is preliminary data.</text>
</comment>
<sequence>MKRLLFLPLLAVACAPGIASQSASLPLHPGQVWQYTVTESGKAPRTGTIRVNSPNEPRLNGIVSDDLRYPHDAILFCSANKKQLLLNPYAGPGGTITGCTFNTIDGYQSDFSADYAYMAPTKNILGTCSLKRLK</sequence>
<accession>A0ABV7Z7J3</accession>
<dbReference type="Proteomes" id="UP001595803">
    <property type="component" value="Unassembled WGS sequence"/>
</dbReference>
<gene>
    <name evidence="2" type="ORF">ACFOSB_10570</name>
</gene>
<dbReference type="EMBL" id="JBHRZG010000010">
    <property type="protein sequence ID" value="MFC3833303.1"/>
    <property type="molecule type" value="Genomic_DNA"/>
</dbReference>
<evidence type="ECO:0000256" key="1">
    <source>
        <dbReference type="SAM" id="SignalP"/>
    </source>
</evidence>
<organism evidence="2 3">
    <name type="scientific">Deinococcus rufus</name>
    <dbReference type="NCBI Taxonomy" id="2136097"/>
    <lineage>
        <taxon>Bacteria</taxon>
        <taxon>Thermotogati</taxon>
        <taxon>Deinococcota</taxon>
        <taxon>Deinococci</taxon>
        <taxon>Deinococcales</taxon>
        <taxon>Deinococcaceae</taxon>
        <taxon>Deinococcus</taxon>
    </lineage>
</organism>
<keyword evidence="1" id="KW-0732">Signal</keyword>
<feature type="signal peptide" evidence="1">
    <location>
        <begin position="1"/>
        <end position="19"/>
    </location>
</feature>
<feature type="chain" id="PRO_5047106454" description="Lipoprotein" evidence="1">
    <location>
        <begin position="20"/>
        <end position="134"/>
    </location>
</feature>
<protein>
    <recommendedName>
        <fullName evidence="4">Lipoprotein</fullName>
    </recommendedName>
</protein>
<name>A0ABV7Z7J3_9DEIO</name>